<dbReference type="EMBL" id="AMZN01000004">
    <property type="protein sequence ID" value="ELR73565.1"/>
    <property type="molecule type" value="Genomic_DNA"/>
</dbReference>
<dbReference type="Proteomes" id="UP000011135">
    <property type="component" value="Unassembled WGS sequence"/>
</dbReference>
<protein>
    <submittedName>
        <fullName evidence="1">Uncharacterized protein</fullName>
    </submittedName>
</protein>
<organism evidence="1 2">
    <name type="scientific">Fulvivirga imtechensis AK7</name>
    <dbReference type="NCBI Taxonomy" id="1237149"/>
    <lineage>
        <taxon>Bacteria</taxon>
        <taxon>Pseudomonadati</taxon>
        <taxon>Bacteroidota</taxon>
        <taxon>Cytophagia</taxon>
        <taxon>Cytophagales</taxon>
        <taxon>Fulvivirgaceae</taxon>
        <taxon>Fulvivirga</taxon>
    </lineage>
</organism>
<sequence length="72" mass="7894">MLKKGQSSCLSRTCLGEAANNFLVDVVYNDSYLNGLEEMAQEKSPFFGFSFAFGGVSLRLITLLSRAPEQVP</sequence>
<keyword evidence="2" id="KW-1185">Reference proteome</keyword>
<accession>L8JXQ6</accession>
<dbReference type="AlphaFoldDB" id="L8JXQ6"/>
<evidence type="ECO:0000313" key="1">
    <source>
        <dbReference type="EMBL" id="ELR73565.1"/>
    </source>
</evidence>
<reference evidence="1 2" key="1">
    <citation type="submission" date="2012-12" db="EMBL/GenBank/DDBJ databases">
        <title>Genome assembly of Fulvivirga imtechensis AK7.</title>
        <authorList>
            <person name="Nupur N."/>
            <person name="Khatri I."/>
            <person name="Kumar R."/>
            <person name="Subramanian S."/>
            <person name="Pinnaka A."/>
        </authorList>
    </citation>
    <scope>NUCLEOTIDE SEQUENCE [LARGE SCALE GENOMIC DNA]</scope>
    <source>
        <strain evidence="1 2">AK7</strain>
    </source>
</reference>
<dbReference type="STRING" id="1237149.C900_02650"/>
<evidence type="ECO:0000313" key="2">
    <source>
        <dbReference type="Proteomes" id="UP000011135"/>
    </source>
</evidence>
<comment type="caution">
    <text evidence="1">The sequence shown here is derived from an EMBL/GenBank/DDBJ whole genome shotgun (WGS) entry which is preliminary data.</text>
</comment>
<name>L8JXQ6_9BACT</name>
<gene>
    <name evidence="1" type="ORF">C900_02650</name>
</gene>
<proteinExistence type="predicted"/>